<gene>
    <name evidence="1" type="ORF">BD311DRAFT_658301</name>
</gene>
<dbReference type="EMBL" id="ML143403">
    <property type="protein sequence ID" value="TBU30877.1"/>
    <property type="molecule type" value="Genomic_DNA"/>
</dbReference>
<reference evidence="1" key="1">
    <citation type="submission" date="2019-01" db="EMBL/GenBank/DDBJ databases">
        <title>Draft genome sequences of three monokaryotic isolates of the white-rot basidiomycete fungus Dichomitus squalens.</title>
        <authorList>
            <consortium name="DOE Joint Genome Institute"/>
            <person name="Lopez S.C."/>
            <person name="Andreopoulos B."/>
            <person name="Pangilinan J."/>
            <person name="Lipzen A."/>
            <person name="Riley R."/>
            <person name="Ahrendt S."/>
            <person name="Ng V."/>
            <person name="Barry K."/>
            <person name="Daum C."/>
            <person name="Grigoriev I.V."/>
            <person name="Hilden K.S."/>
            <person name="Makela M.R."/>
            <person name="de Vries R.P."/>
        </authorList>
    </citation>
    <scope>NUCLEOTIDE SEQUENCE [LARGE SCALE GENOMIC DNA]</scope>
    <source>
        <strain evidence="1">OM18370.1</strain>
    </source>
</reference>
<organism evidence="1">
    <name type="scientific">Dichomitus squalens</name>
    <dbReference type="NCBI Taxonomy" id="114155"/>
    <lineage>
        <taxon>Eukaryota</taxon>
        <taxon>Fungi</taxon>
        <taxon>Dikarya</taxon>
        <taxon>Basidiomycota</taxon>
        <taxon>Agaricomycotina</taxon>
        <taxon>Agaricomycetes</taxon>
        <taxon>Polyporales</taxon>
        <taxon>Polyporaceae</taxon>
        <taxon>Dichomitus</taxon>
    </lineage>
</organism>
<dbReference type="Proteomes" id="UP000292957">
    <property type="component" value="Unassembled WGS sequence"/>
</dbReference>
<sequence length="57" mass="6115">MSLSMSMSMAIDPDIGTFQDSRISKDIDTCTSNTSAEARSLAIDPYAQSDLPADVSR</sequence>
<name>A0A4Q9MU53_9APHY</name>
<accession>A0A4Q9MU53</accession>
<evidence type="ECO:0000313" key="1">
    <source>
        <dbReference type="EMBL" id="TBU30877.1"/>
    </source>
</evidence>
<protein>
    <submittedName>
        <fullName evidence="1">Uncharacterized protein</fullName>
    </submittedName>
</protein>
<dbReference type="AlphaFoldDB" id="A0A4Q9MU53"/>
<proteinExistence type="predicted"/>